<gene>
    <name evidence="2" type="ORF">BC6307_05770</name>
</gene>
<dbReference type="EMBL" id="CP018866">
    <property type="protein sequence ID" value="AST90828.1"/>
    <property type="molecule type" value="Genomic_DNA"/>
</dbReference>
<evidence type="ECO:0000313" key="2">
    <source>
        <dbReference type="EMBL" id="AST90828.1"/>
    </source>
</evidence>
<keyword evidence="1" id="KW-0472">Membrane</keyword>
<keyword evidence="3" id="KW-1185">Reference proteome</keyword>
<dbReference type="STRING" id="1314751.GCA_001591425_00131"/>
<keyword evidence="1" id="KW-1133">Transmembrane helix</keyword>
<dbReference type="KEGG" id="bcoh:BC6307_05770"/>
<dbReference type="RefSeq" id="WP_066410844.1">
    <property type="nucleotide sequence ID" value="NZ_CP018866.1"/>
</dbReference>
<evidence type="ECO:0000313" key="3">
    <source>
        <dbReference type="Proteomes" id="UP000215224"/>
    </source>
</evidence>
<organism evidence="2 3">
    <name type="scientific">Sutcliffiella cohnii</name>
    <dbReference type="NCBI Taxonomy" id="33932"/>
    <lineage>
        <taxon>Bacteria</taxon>
        <taxon>Bacillati</taxon>
        <taxon>Bacillota</taxon>
        <taxon>Bacilli</taxon>
        <taxon>Bacillales</taxon>
        <taxon>Bacillaceae</taxon>
        <taxon>Sutcliffiella</taxon>
    </lineage>
</organism>
<feature type="transmembrane region" description="Helical" evidence="1">
    <location>
        <begin position="68"/>
        <end position="84"/>
    </location>
</feature>
<accession>A0A223KN97</accession>
<protein>
    <submittedName>
        <fullName evidence="2">Uncharacterized protein</fullName>
    </submittedName>
</protein>
<sequence length="85" mass="9671">MKLSKLLYLIVFLIYIYIILGVVEPLVGNKWITYSIFAVGLFLLSFIIDKAEVHVKALQKRIDPQLSVLIVFGIFGTLFVIQLLS</sequence>
<name>A0A223KN97_9BACI</name>
<keyword evidence="1" id="KW-0812">Transmembrane</keyword>
<dbReference type="Proteomes" id="UP000215224">
    <property type="component" value="Chromosome"/>
</dbReference>
<reference evidence="2 3" key="1">
    <citation type="submission" date="2016-12" db="EMBL/GenBank/DDBJ databases">
        <title>The whole genome sequencing and assembly of Bacillus cohnii DSM 6307T strain.</title>
        <authorList>
            <person name="Lee Y.-J."/>
            <person name="Yi H."/>
            <person name="Bahn Y.-S."/>
            <person name="Kim J.F."/>
            <person name="Lee D.-W."/>
        </authorList>
    </citation>
    <scope>NUCLEOTIDE SEQUENCE [LARGE SCALE GENOMIC DNA]</scope>
    <source>
        <strain evidence="2 3">DSM 6307</strain>
    </source>
</reference>
<dbReference type="AlphaFoldDB" id="A0A223KN97"/>
<proteinExistence type="predicted"/>
<feature type="transmembrane region" description="Helical" evidence="1">
    <location>
        <begin position="7"/>
        <end position="25"/>
    </location>
</feature>
<feature type="transmembrane region" description="Helical" evidence="1">
    <location>
        <begin position="31"/>
        <end position="48"/>
    </location>
</feature>
<evidence type="ECO:0000256" key="1">
    <source>
        <dbReference type="SAM" id="Phobius"/>
    </source>
</evidence>